<reference evidence="2" key="1">
    <citation type="journal article" date="2009" name="PLoS Genet.">
        <title>Sequencing, mapping, and analysis of 27,455 maize full-length cDNAs.</title>
        <authorList>
            <person name="Soderlund C."/>
            <person name="Descour A."/>
            <person name="Kudrna D."/>
            <person name="Bomhoff M."/>
            <person name="Boyd L."/>
            <person name="Currie J."/>
            <person name="Angelova A."/>
            <person name="Collura K."/>
            <person name="Wissotski M."/>
            <person name="Ashley E."/>
            <person name="Morrow D."/>
            <person name="Fernandes J."/>
            <person name="Walbot V."/>
            <person name="Yu Y."/>
        </authorList>
    </citation>
    <scope>NUCLEOTIDE SEQUENCE</scope>
    <source>
        <strain evidence="2">B73</strain>
    </source>
</reference>
<sequence length="96" mass="9846">MAMLTSLGGRNLHNLRAMEGSSRSAGMRRRTRQVWARLGAGASMDCGGEGRGGSDPSTDGERSGGRRWWGGSGITAGDMAVARVGAEGLGFLGCSS</sequence>
<accession>C4J1D5</accession>
<evidence type="ECO:0000256" key="1">
    <source>
        <dbReference type="SAM" id="MobiDB-lite"/>
    </source>
</evidence>
<evidence type="ECO:0000313" key="2">
    <source>
        <dbReference type="EMBL" id="ACR34985.1"/>
    </source>
</evidence>
<protein>
    <submittedName>
        <fullName evidence="2">Uncharacterized protein</fullName>
    </submittedName>
</protein>
<dbReference type="AlphaFoldDB" id="C4J1D5"/>
<name>C4J1D5_MAIZE</name>
<dbReference type="EMBL" id="BT084632">
    <property type="protein sequence ID" value="ACR34985.1"/>
    <property type="molecule type" value="mRNA"/>
</dbReference>
<feature type="region of interest" description="Disordered" evidence="1">
    <location>
        <begin position="39"/>
        <end position="71"/>
    </location>
</feature>
<organism evidence="2">
    <name type="scientific">Zea mays</name>
    <name type="common">Maize</name>
    <dbReference type="NCBI Taxonomy" id="4577"/>
    <lineage>
        <taxon>Eukaryota</taxon>
        <taxon>Viridiplantae</taxon>
        <taxon>Streptophyta</taxon>
        <taxon>Embryophyta</taxon>
        <taxon>Tracheophyta</taxon>
        <taxon>Spermatophyta</taxon>
        <taxon>Magnoliopsida</taxon>
        <taxon>Liliopsida</taxon>
        <taxon>Poales</taxon>
        <taxon>Poaceae</taxon>
        <taxon>PACMAD clade</taxon>
        <taxon>Panicoideae</taxon>
        <taxon>Andropogonodae</taxon>
        <taxon>Andropogoneae</taxon>
        <taxon>Tripsacinae</taxon>
        <taxon>Zea</taxon>
    </lineage>
</organism>
<proteinExistence type="evidence at transcript level"/>
<dbReference type="HOGENOM" id="CLU_2362806_0_0_1"/>